<reference evidence="2" key="1">
    <citation type="submission" date="2022-11" db="EMBL/GenBank/DDBJ databases">
        <title>Methylomonas rapida sp. nov., Carotenoid-Producing Obligate Methanotrophs with High Growth Characteristics and Biotechnological Potential.</title>
        <authorList>
            <person name="Tikhonova E.N."/>
            <person name="Suleimanov R.Z."/>
            <person name="Miroshnikov K."/>
            <person name="Oshkin I.Y."/>
            <person name="Belova S.E."/>
            <person name="Danilova O.V."/>
            <person name="Ashikhmin A."/>
            <person name="Konopkin A."/>
            <person name="But S.Y."/>
            <person name="Khmelenina V.N."/>
            <person name="Kuznetsov N."/>
            <person name="Pimenov N.V."/>
            <person name="Dedysh S.N."/>
        </authorList>
    </citation>
    <scope>NUCLEOTIDE SEQUENCE</scope>
    <source>
        <strain evidence="2">MP1</strain>
    </source>
</reference>
<evidence type="ECO:0000313" key="2">
    <source>
        <dbReference type="EMBL" id="WAR44466.1"/>
    </source>
</evidence>
<gene>
    <name evidence="2" type="ORF">NM686_019265</name>
</gene>
<dbReference type="RefSeq" id="WP_255189440.1">
    <property type="nucleotide sequence ID" value="NZ_CP113517.1"/>
</dbReference>
<proteinExistence type="predicted"/>
<evidence type="ECO:0000259" key="1">
    <source>
        <dbReference type="PROSITE" id="PS51832"/>
    </source>
</evidence>
<dbReference type="InterPro" id="IPR003607">
    <property type="entry name" value="HD/PDEase_dom"/>
</dbReference>
<dbReference type="PANTHER" id="PTHR43155">
    <property type="entry name" value="CYCLIC DI-GMP PHOSPHODIESTERASE PA4108-RELATED"/>
    <property type="match status" value="1"/>
</dbReference>
<name>A0ABY7GIL4_9GAMM</name>
<dbReference type="CDD" id="cd00077">
    <property type="entry name" value="HDc"/>
    <property type="match status" value="1"/>
</dbReference>
<dbReference type="Pfam" id="PF11871">
    <property type="entry name" value="DUF3391"/>
    <property type="match status" value="1"/>
</dbReference>
<dbReference type="EMBL" id="CP113517">
    <property type="protein sequence ID" value="WAR44466.1"/>
    <property type="molecule type" value="Genomic_DNA"/>
</dbReference>
<protein>
    <submittedName>
        <fullName evidence="2">HD-GYP domain-containing protein</fullName>
    </submittedName>
</protein>
<keyword evidence="3" id="KW-1185">Reference proteome</keyword>
<sequence length="426" mass="47710">MTNGIHNLTIDTIDLVQINVKDLKIGMFVSKLDRPWLETNFLFQGFELKTQADIDAVQKQCDFVYIDVSKQTQVPRYVARGTAYTKDYLDHVKPPEKRKSFAQEIKRAENIYHKTSSLVKSFMEEVRLGRPIDVMVAKKAVAACVDSILNAPDALMLMTQLKKRDEYTAQHSMNVCVFSIALGRQINLSLDELNNVGLCGMMHDMGKMLVPLEILNKPGRLTPEELPVMQSHAAKGWSLLMRTSGIYAGAIDVAHMHHERIDGTGYPRQLKGEQITPYSRIVAIADMYDAVSSDRIYKPGKSHLESIKILTDAAGSHLDSALTMKFIECLGIYPAGSIVELASGQVALVLEVNPKVKLKPKIMILQEKLNQPCLEFVVDLAMLSQNVDGRDYVIKKVLRPDECGIDLSTYVKAGLFEKVLANEERK</sequence>
<evidence type="ECO:0000313" key="3">
    <source>
        <dbReference type="Proteomes" id="UP001162780"/>
    </source>
</evidence>
<feature type="domain" description="HD-GYP" evidence="1">
    <location>
        <begin position="146"/>
        <end position="342"/>
    </location>
</feature>
<dbReference type="Proteomes" id="UP001162780">
    <property type="component" value="Chromosome"/>
</dbReference>
<dbReference type="Pfam" id="PF13487">
    <property type="entry name" value="HD_5"/>
    <property type="match status" value="1"/>
</dbReference>
<dbReference type="Gene3D" id="1.10.3210.10">
    <property type="entry name" value="Hypothetical protein af1432"/>
    <property type="match status" value="1"/>
</dbReference>
<dbReference type="InterPro" id="IPR021812">
    <property type="entry name" value="DUF3391"/>
</dbReference>
<dbReference type="InterPro" id="IPR037522">
    <property type="entry name" value="HD_GYP_dom"/>
</dbReference>
<accession>A0ABY7GIL4</accession>
<dbReference type="SMART" id="SM00471">
    <property type="entry name" value="HDc"/>
    <property type="match status" value="1"/>
</dbReference>
<organism evidence="2 3">
    <name type="scientific">Methylomonas rapida</name>
    <dbReference type="NCBI Taxonomy" id="2963939"/>
    <lineage>
        <taxon>Bacteria</taxon>
        <taxon>Pseudomonadati</taxon>
        <taxon>Pseudomonadota</taxon>
        <taxon>Gammaproteobacteria</taxon>
        <taxon>Methylococcales</taxon>
        <taxon>Methylococcaceae</taxon>
        <taxon>Methylomonas</taxon>
    </lineage>
</organism>
<dbReference type="PANTHER" id="PTHR43155:SF2">
    <property type="entry name" value="CYCLIC DI-GMP PHOSPHODIESTERASE PA4108"/>
    <property type="match status" value="1"/>
</dbReference>
<dbReference type="PROSITE" id="PS51832">
    <property type="entry name" value="HD_GYP"/>
    <property type="match status" value="1"/>
</dbReference>
<dbReference type="SUPFAM" id="SSF109604">
    <property type="entry name" value="HD-domain/PDEase-like"/>
    <property type="match status" value="1"/>
</dbReference>